<protein>
    <submittedName>
        <fullName evidence="3">Uncharacterized protein</fullName>
    </submittedName>
</protein>
<feature type="compositionally biased region" description="Gly residues" evidence="1">
    <location>
        <begin position="155"/>
        <end position="169"/>
    </location>
</feature>
<evidence type="ECO:0000313" key="4">
    <source>
        <dbReference type="Proteomes" id="UP000562984"/>
    </source>
</evidence>
<reference evidence="3 4" key="1">
    <citation type="submission" date="2020-05" db="EMBL/GenBank/DDBJ databases">
        <title>Nakamurella sp. DB0629 isolated from air conditioner.</title>
        <authorList>
            <person name="Kim D.H."/>
            <person name="Kim D.-U."/>
        </authorList>
    </citation>
    <scope>NUCLEOTIDE SEQUENCE [LARGE SCALE GENOMIC DNA]</scope>
    <source>
        <strain evidence="3 4">DB0629</strain>
    </source>
</reference>
<keyword evidence="4" id="KW-1185">Reference proteome</keyword>
<gene>
    <name evidence="3" type="ORF">HKD39_17075</name>
</gene>
<keyword evidence="2" id="KW-0812">Transmembrane</keyword>
<feature type="transmembrane region" description="Helical" evidence="2">
    <location>
        <begin position="17"/>
        <end position="41"/>
    </location>
</feature>
<organism evidence="3 4">
    <name type="scientific">Nakamurella aerolata</name>
    <dbReference type="NCBI Taxonomy" id="1656892"/>
    <lineage>
        <taxon>Bacteria</taxon>
        <taxon>Bacillati</taxon>
        <taxon>Actinomycetota</taxon>
        <taxon>Actinomycetes</taxon>
        <taxon>Nakamurellales</taxon>
        <taxon>Nakamurellaceae</taxon>
        <taxon>Nakamurella</taxon>
    </lineage>
</organism>
<sequence length="237" mass="22778">MAGVANPSASAARWRSLGLLACATLLAVLLLGAVTVPFIAWPDTIARAGKPTIVVLLLVFAVLPAVVLVMLRRGRSDARAVLLLLGVVAALFGIQVFARMIIGGHPVAAVASGVGLLAGVGCVVAAVGLIKARGRDELEELRAQAAARRAARQAGTGGSGRGANAGVGGTDASARTGGDPDPGGVNAGDPDPGGVNAGDTSAGGANAGDTSAGGANAGDTSAGGGEPSANGERPPGT</sequence>
<accession>A0A849AKN7</accession>
<feature type="region of interest" description="Disordered" evidence="1">
    <location>
        <begin position="151"/>
        <end position="237"/>
    </location>
</feature>
<feature type="transmembrane region" description="Helical" evidence="2">
    <location>
        <begin position="80"/>
        <end position="102"/>
    </location>
</feature>
<keyword evidence="2" id="KW-0472">Membrane</keyword>
<dbReference type="EMBL" id="JABEND010000012">
    <property type="protein sequence ID" value="NNG37382.1"/>
    <property type="molecule type" value="Genomic_DNA"/>
</dbReference>
<comment type="caution">
    <text evidence="3">The sequence shown here is derived from an EMBL/GenBank/DDBJ whole genome shotgun (WGS) entry which is preliminary data.</text>
</comment>
<feature type="transmembrane region" description="Helical" evidence="2">
    <location>
        <begin position="53"/>
        <end position="71"/>
    </location>
</feature>
<feature type="transmembrane region" description="Helical" evidence="2">
    <location>
        <begin position="108"/>
        <end position="130"/>
    </location>
</feature>
<dbReference type="RefSeq" id="WP_171201076.1">
    <property type="nucleotide sequence ID" value="NZ_JABEND010000012.1"/>
</dbReference>
<dbReference type="Proteomes" id="UP000562984">
    <property type="component" value="Unassembled WGS sequence"/>
</dbReference>
<evidence type="ECO:0000256" key="2">
    <source>
        <dbReference type="SAM" id="Phobius"/>
    </source>
</evidence>
<dbReference type="AlphaFoldDB" id="A0A849AKN7"/>
<evidence type="ECO:0000313" key="3">
    <source>
        <dbReference type="EMBL" id="NNG37382.1"/>
    </source>
</evidence>
<proteinExistence type="predicted"/>
<evidence type="ECO:0000256" key="1">
    <source>
        <dbReference type="SAM" id="MobiDB-lite"/>
    </source>
</evidence>
<keyword evidence="2" id="KW-1133">Transmembrane helix</keyword>
<name>A0A849AKN7_9ACTN</name>